<dbReference type="SUPFAM" id="SSF46689">
    <property type="entry name" value="Homeodomain-like"/>
    <property type="match status" value="2"/>
</dbReference>
<dbReference type="InterPro" id="IPR050204">
    <property type="entry name" value="AraC_XylS_family_regulators"/>
</dbReference>
<dbReference type="GO" id="GO:0003700">
    <property type="term" value="F:DNA-binding transcription factor activity"/>
    <property type="evidence" value="ECO:0007669"/>
    <property type="project" value="InterPro"/>
</dbReference>
<keyword evidence="3" id="KW-0010">Activator</keyword>
<dbReference type="SUPFAM" id="SSF51215">
    <property type="entry name" value="Regulatory protein AraC"/>
    <property type="match status" value="1"/>
</dbReference>
<evidence type="ECO:0000256" key="5">
    <source>
        <dbReference type="SAM" id="MobiDB-lite"/>
    </source>
</evidence>
<dbReference type="PANTHER" id="PTHR46796:SF6">
    <property type="entry name" value="ARAC SUBFAMILY"/>
    <property type="match status" value="1"/>
</dbReference>
<dbReference type="EMBL" id="JACHIN010000004">
    <property type="protein sequence ID" value="MBB5077871.1"/>
    <property type="molecule type" value="Genomic_DNA"/>
</dbReference>
<dbReference type="PROSITE" id="PS00041">
    <property type="entry name" value="HTH_ARAC_FAMILY_1"/>
    <property type="match status" value="1"/>
</dbReference>
<dbReference type="Gene3D" id="2.60.120.280">
    <property type="entry name" value="Regulatory protein AraC"/>
    <property type="match status" value="1"/>
</dbReference>
<keyword evidence="1" id="KW-0805">Transcription regulation</keyword>
<accession>A0A7W8A355</accession>
<dbReference type="Gene3D" id="1.10.10.60">
    <property type="entry name" value="Homeodomain-like"/>
    <property type="match status" value="2"/>
</dbReference>
<organism evidence="7 8">
    <name type="scientific">Nonomuraea endophytica</name>
    <dbReference type="NCBI Taxonomy" id="714136"/>
    <lineage>
        <taxon>Bacteria</taxon>
        <taxon>Bacillati</taxon>
        <taxon>Actinomycetota</taxon>
        <taxon>Actinomycetes</taxon>
        <taxon>Streptosporangiales</taxon>
        <taxon>Streptosporangiaceae</taxon>
        <taxon>Nonomuraea</taxon>
    </lineage>
</organism>
<protein>
    <submittedName>
        <fullName evidence="7">AraC family transcriptional regulator of arabinose operon</fullName>
    </submittedName>
</protein>
<evidence type="ECO:0000256" key="1">
    <source>
        <dbReference type="ARBA" id="ARBA00023015"/>
    </source>
</evidence>
<dbReference type="SMART" id="SM00342">
    <property type="entry name" value="HTH_ARAC"/>
    <property type="match status" value="1"/>
</dbReference>
<dbReference type="RefSeq" id="WP_184962125.1">
    <property type="nucleotide sequence ID" value="NZ_JACHIN010000004.1"/>
</dbReference>
<sequence length="379" mass="39571">MSADDMSVPAAELVIVGHYDRGSGYATRRASGSPSWLLMWTQEGAGLVEQGGATLTAGPGDLVVLASRAAHHYRTAGERWRFWWVHFQPRPSWVTWLRPYALSPGCHLTRGSHLAPPLQPTAATTLVPSATLAPGSALAPDATLPPGSALAPGTSLPSAGLRAPGRQLSPGSLGQPGAEPPSLSARIEEAFLRAHAYARWSGRGVPPEPGETHRPVAAMAERARELVLGAVEEILLLATSEAPDAFGPHPDDRGASGPGVGGLSGARPGGVGVDRRVARALELIAAEPGAPHTVASLAAAVALSPSRFAHVFAERTGRTPMRAVRAARLAHAAQLLEATDLDIGQVAAACGFVSPFHFSRTFAHEYGLPPRAYRRRLGS</sequence>
<dbReference type="GO" id="GO:0043565">
    <property type="term" value="F:sequence-specific DNA binding"/>
    <property type="evidence" value="ECO:0007669"/>
    <property type="project" value="InterPro"/>
</dbReference>
<comment type="caution">
    <text evidence="7">The sequence shown here is derived from an EMBL/GenBank/DDBJ whole genome shotgun (WGS) entry which is preliminary data.</text>
</comment>
<dbReference type="Pfam" id="PF02311">
    <property type="entry name" value="AraC_binding"/>
    <property type="match status" value="1"/>
</dbReference>
<feature type="region of interest" description="Disordered" evidence="5">
    <location>
        <begin position="243"/>
        <end position="268"/>
    </location>
</feature>
<name>A0A7W8A355_9ACTN</name>
<dbReference type="AlphaFoldDB" id="A0A7W8A355"/>
<dbReference type="Proteomes" id="UP000568380">
    <property type="component" value="Unassembled WGS sequence"/>
</dbReference>
<dbReference type="InterPro" id="IPR018062">
    <property type="entry name" value="HTH_AraC-typ_CS"/>
</dbReference>
<feature type="domain" description="HTH araC/xylS-type" evidence="6">
    <location>
        <begin position="278"/>
        <end position="376"/>
    </location>
</feature>
<feature type="region of interest" description="Disordered" evidence="5">
    <location>
        <begin position="137"/>
        <end position="181"/>
    </location>
</feature>
<dbReference type="InterPro" id="IPR037923">
    <property type="entry name" value="HTH-like"/>
</dbReference>
<evidence type="ECO:0000313" key="7">
    <source>
        <dbReference type="EMBL" id="MBB5077871.1"/>
    </source>
</evidence>
<dbReference type="InterPro" id="IPR018060">
    <property type="entry name" value="HTH_AraC"/>
</dbReference>
<evidence type="ECO:0000256" key="3">
    <source>
        <dbReference type="ARBA" id="ARBA00023159"/>
    </source>
</evidence>
<dbReference type="InterPro" id="IPR003313">
    <property type="entry name" value="AraC-bd"/>
</dbReference>
<evidence type="ECO:0000259" key="6">
    <source>
        <dbReference type="PROSITE" id="PS01124"/>
    </source>
</evidence>
<evidence type="ECO:0000256" key="2">
    <source>
        <dbReference type="ARBA" id="ARBA00023125"/>
    </source>
</evidence>
<dbReference type="Pfam" id="PF12833">
    <property type="entry name" value="HTH_18"/>
    <property type="match status" value="1"/>
</dbReference>
<keyword evidence="8" id="KW-1185">Reference proteome</keyword>
<gene>
    <name evidence="7" type="ORF">HNR40_003346</name>
</gene>
<feature type="compositionally biased region" description="Gly residues" evidence="5">
    <location>
        <begin position="256"/>
        <end position="268"/>
    </location>
</feature>
<evidence type="ECO:0000256" key="4">
    <source>
        <dbReference type="ARBA" id="ARBA00023163"/>
    </source>
</evidence>
<keyword evidence="4" id="KW-0804">Transcription</keyword>
<evidence type="ECO:0000313" key="8">
    <source>
        <dbReference type="Proteomes" id="UP000568380"/>
    </source>
</evidence>
<proteinExistence type="predicted"/>
<dbReference type="PANTHER" id="PTHR46796">
    <property type="entry name" value="HTH-TYPE TRANSCRIPTIONAL ACTIVATOR RHAS-RELATED"/>
    <property type="match status" value="1"/>
</dbReference>
<reference evidence="7 8" key="1">
    <citation type="submission" date="2020-08" db="EMBL/GenBank/DDBJ databases">
        <title>Genomic Encyclopedia of Type Strains, Phase IV (KMG-IV): sequencing the most valuable type-strain genomes for metagenomic binning, comparative biology and taxonomic classification.</title>
        <authorList>
            <person name="Goeker M."/>
        </authorList>
    </citation>
    <scope>NUCLEOTIDE SEQUENCE [LARGE SCALE GENOMIC DNA]</scope>
    <source>
        <strain evidence="7 8">DSM 45385</strain>
    </source>
</reference>
<keyword evidence="2" id="KW-0238">DNA-binding</keyword>
<dbReference type="InterPro" id="IPR009057">
    <property type="entry name" value="Homeodomain-like_sf"/>
</dbReference>
<dbReference type="PROSITE" id="PS01124">
    <property type="entry name" value="HTH_ARAC_FAMILY_2"/>
    <property type="match status" value="1"/>
</dbReference>